<keyword evidence="2" id="KW-0255">Endonuclease</keyword>
<dbReference type="Pfam" id="PF05685">
    <property type="entry name" value="Uma2"/>
    <property type="match status" value="1"/>
</dbReference>
<evidence type="ECO:0000313" key="2">
    <source>
        <dbReference type="EMBL" id="NNH69765.1"/>
    </source>
</evidence>
<dbReference type="Proteomes" id="UP000586827">
    <property type="component" value="Unassembled WGS sequence"/>
</dbReference>
<reference evidence="2 3" key="1">
    <citation type="submission" date="2020-05" db="EMBL/GenBank/DDBJ databases">
        <title>MicrobeNet Type strains.</title>
        <authorList>
            <person name="Nicholson A.C."/>
        </authorList>
    </citation>
    <scope>NUCLEOTIDE SEQUENCE [LARGE SCALE GENOMIC DNA]</scope>
    <source>
        <strain evidence="2 3">JCM 3224</strain>
    </source>
</reference>
<dbReference type="EMBL" id="JABELX010000003">
    <property type="protein sequence ID" value="NNH69765.1"/>
    <property type="molecule type" value="Genomic_DNA"/>
</dbReference>
<dbReference type="SUPFAM" id="SSF52980">
    <property type="entry name" value="Restriction endonuclease-like"/>
    <property type="match status" value="1"/>
</dbReference>
<dbReference type="InterPro" id="IPR011335">
    <property type="entry name" value="Restrct_endonuc-II-like"/>
</dbReference>
<dbReference type="InterPro" id="IPR012296">
    <property type="entry name" value="Nuclease_put_TT1808"/>
</dbReference>
<feature type="domain" description="Putative restriction endonuclease" evidence="1">
    <location>
        <begin position="26"/>
        <end position="162"/>
    </location>
</feature>
<dbReference type="AlphaFoldDB" id="A0A849C098"/>
<protein>
    <submittedName>
        <fullName evidence="2">Uma2 family endonuclease</fullName>
    </submittedName>
</protein>
<name>A0A849C098_9NOCA</name>
<evidence type="ECO:0000259" key="1">
    <source>
        <dbReference type="Pfam" id="PF05685"/>
    </source>
</evidence>
<organism evidence="2 3">
    <name type="scientific">Nocardia uniformis</name>
    <dbReference type="NCBI Taxonomy" id="53432"/>
    <lineage>
        <taxon>Bacteria</taxon>
        <taxon>Bacillati</taxon>
        <taxon>Actinomycetota</taxon>
        <taxon>Actinomycetes</taxon>
        <taxon>Mycobacteriales</taxon>
        <taxon>Nocardiaceae</taxon>
        <taxon>Nocardia</taxon>
    </lineage>
</organism>
<dbReference type="RefSeq" id="WP_084520973.1">
    <property type="nucleotide sequence ID" value="NZ_JABELX010000003.1"/>
</dbReference>
<keyword evidence="2" id="KW-0540">Nuclease</keyword>
<dbReference type="CDD" id="cd06260">
    <property type="entry name" value="DUF820-like"/>
    <property type="match status" value="1"/>
</dbReference>
<sequence>MTGVMEWARAENLQPEPITLDIWKRLPRNFRQLVEVVNGDAVRADIPTVAHRNAGRRLSSMLETAAEKHMNRYNDGWLFVATDLDVLLWDTPRTTLRRPDVTMFCGEPNDHGPMPASRVKIAVEVVSPTTERVDTADKTAEYALAGIPWYWLVHMDGERVACIDIHLLVLRQYRMHRRIRADIESTLVEMPIEIRIDWHRLTGLLLGGSHH</sequence>
<accession>A0A849C098</accession>
<proteinExistence type="predicted"/>
<evidence type="ECO:0000313" key="3">
    <source>
        <dbReference type="Proteomes" id="UP000586827"/>
    </source>
</evidence>
<keyword evidence="3" id="KW-1185">Reference proteome</keyword>
<dbReference type="Gene3D" id="3.90.1570.10">
    <property type="entry name" value="tt1808, chain A"/>
    <property type="match status" value="1"/>
</dbReference>
<gene>
    <name evidence="2" type="ORF">HLB23_07775</name>
</gene>
<keyword evidence="2" id="KW-0378">Hydrolase</keyword>
<dbReference type="InterPro" id="IPR008538">
    <property type="entry name" value="Uma2"/>
</dbReference>
<comment type="caution">
    <text evidence="2">The sequence shown here is derived from an EMBL/GenBank/DDBJ whole genome shotgun (WGS) entry which is preliminary data.</text>
</comment>
<dbReference type="GO" id="GO:0004519">
    <property type="term" value="F:endonuclease activity"/>
    <property type="evidence" value="ECO:0007669"/>
    <property type="project" value="UniProtKB-KW"/>
</dbReference>